<proteinExistence type="predicted"/>
<organism evidence="2">
    <name type="scientific">Siphoviridae sp. ctQU013</name>
    <dbReference type="NCBI Taxonomy" id="2826329"/>
    <lineage>
        <taxon>Viruses</taxon>
        <taxon>Duplodnaviria</taxon>
        <taxon>Heunggongvirae</taxon>
        <taxon>Uroviricota</taxon>
        <taxon>Caudoviricetes</taxon>
    </lineage>
</organism>
<dbReference type="InterPro" id="IPR011335">
    <property type="entry name" value="Restrct_endonuc-II-like"/>
</dbReference>
<accession>A0A8S5NLQ1</accession>
<protein>
    <submittedName>
        <fullName evidence="2">Exonuclease</fullName>
    </submittedName>
</protein>
<dbReference type="InterPro" id="IPR011604">
    <property type="entry name" value="PDDEXK-like_dom_sf"/>
</dbReference>
<evidence type="ECO:0000259" key="1">
    <source>
        <dbReference type="Pfam" id="PF09588"/>
    </source>
</evidence>
<feature type="domain" description="YqaJ viral recombinase" evidence="1">
    <location>
        <begin position="19"/>
        <end position="161"/>
    </location>
</feature>
<reference evidence="2" key="1">
    <citation type="journal article" date="2021" name="Proc. Natl. Acad. Sci. U.S.A.">
        <title>A Catalog of Tens of Thousands of Viruses from Human Metagenomes Reveals Hidden Associations with Chronic Diseases.</title>
        <authorList>
            <person name="Tisza M.J."/>
            <person name="Buck C.B."/>
        </authorList>
    </citation>
    <scope>NUCLEOTIDE SEQUENCE</scope>
    <source>
        <strain evidence="2">CtQU013</strain>
    </source>
</reference>
<dbReference type="Pfam" id="PF09588">
    <property type="entry name" value="YqaJ"/>
    <property type="match status" value="1"/>
</dbReference>
<keyword evidence="2" id="KW-0269">Exonuclease</keyword>
<keyword evidence="2" id="KW-0540">Nuclease</keyword>
<dbReference type="EMBL" id="BK015198">
    <property type="protein sequence ID" value="DAD95625.1"/>
    <property type="molecule type" value="Genomic_DNA"/>
</dbReference>
<dbReference type="InterPro" id="IPR051703">
    <property type="entry name" value="NF-kappa-B_Signaling_Reg"/>
</dbReference>
<dbReference type="PANTHER" id="PTHR46609">
    <property type="entry name" value="EXONUCLEASE, PHAGE-TYPE/RECB, C-TERMINAL DOMAIN-CONTAINING PROTEIN"/>
    <property type="match status" value="1"/>
</dbReference>
<dbReference type="SUPFAM" id="SSF52980">
    <property type="entry name" value="Restriction endonuclease-like"/>
    <property type="match status" value="1"/>
</dbReference>
<keyword evidence="2" id="KW-0378">Hydrolase</keyword>
<dbReference type="Gene3D" id="3.90.320.10">
    <property type="match status" value="1"/>
</dbReference>
<dbReference type="NCBIfam" id="TIGR03033">
    <property type="entry name" value="phage_rel_nuc"/>
    <property type="match status" value="1"/>
</dbReference>
<dbReference type="InterPro" id="IPR019080">
    <property type="entry name" value="YqaJ_viral_recombinase"/>
</dbReference>
<evidence type="ECO:0000313" key="2">
    <source>
        <dbReference type="EMBL" id="DAD95625.1"/>
    </source>
</evidence>
<name>A0A8S5NLQ1_9CAUD</name>
<dbReference type="GO" id="GO:0004527">
    <property type="term" value="F:exonuclease activity"/>
    <property type="evidence" value="ECO:0007669"/>
    <property type="project" value="UniProtKB-KW"/>
</dbReference>
<sequence>MQAESLSHGDANPLQRTAKWFSDRCGCLTASRAADALAISAKTGKPLKSRQDLIDTLIAERATGVAQSSGTTWAMQWGIDHEAEAREAYEAATGEMVDLVGFIPHPDIPWFGASPDGLVGSDGLVEIKCPQTVTHLRRVAAGVPAPEYLLQMDVQLICTGRKWCDYVDYDPRLEAKNPELTLFIRRYEPAPGHLAGTLEACRVFLAEVDSQYRKLMNLGERREQNV</sequence>
<dbReference type="CDD" id="cd22343">
    <property type="entry name" value="PDDEXK_lambda_exonuclease-like"/>
    <property type="match status" value="1"/>
</dbReference>
<dbReference type="PANTHER" id="PTHR46609:SF6">
    <property type="entry name" value="EXONUCLEASE, PHAGE-TYPE_RECB, C-TERMINAL DOMAIN-CONTAINING PROTEIN-RELATED"/>
    <property type="match status" value="1"/>
</dbReference>
<dbReference type="InterPro" id="IPR017482">
    <property type="entry name" value="Lambda-type_endonuclease"/>
</dbReference>